<evidence type="ECO:0000256" key="2">
    <source>
        <dbReference type="ARBA" id="ARBA00022448"/>
    </source>
</evidence>
<feature type="transmembrane region" description="Helical" evidence="7">
    <location>
        <begin position="174"/>
        <end position="195"/>
    </location>
</feature>
<feature type="transmembrane region" description="Helical" evidence="7">
    <location>
        <begin position="12"/>
        <end position="30"/>
    </location>
</feature>
<dbReference type="Pfam" id="PF00528">
    <property type="entry name" value="BPD_transp_1"/>
    <property type="match status" value="1"/>
</dbReference>
<evidence type="ECO:0000259" key="8">
    <source>
        <dbReference type="PROSITE" id="PS50928"/>
    </source>
</evidence>
<protein>
    <submittedName>
        <fullName evidence="9">Peptide ABC transporter</fullName>
    </submittedName>
</protein>
<keyword evidence="3" id="KW-1003">Cell membrane</keyword>
<evidence type="ECO:0000256" key="4">
    <source>
        <dbReference type="ARBA" id="ARBA00022692"/>
    </source>
</evidence>
<evidence type="ECO:0000256" key="3">
    <source>
        <dbReference type="ARBA" id="ARBA00022475"/>
    </source>
</evidence>
<dbReference type="EMBL" id="LUTU01000007">
    <property type="protein sequence ID" value="OAJ67628.1"/>
    <property type="molecule type" value="Genomic_DNA"/>
</dbReference>
<keyword evidence="4 7" id="KW-0812">Transmembrane</keyword>
<keyword evidence="5 7" id="KW-1133">Transmembrane helix</keyword>
<evidence type="ECO:0000256" key="6">
    <source>
        <dbReference type="ARBA" id="ARBA00023136"/>
    </source>
</evidence>
<comment type="similarity">
    <text evidence="7">Belongs to the binding-protein-dependent transport system permease family.</text>
</comment>
<feature type="transmembrane region" description="Helical" evidence="7">
    <location>
        <begin position="235"/>
        <end position="261"/>
    </location>
</feature>
<reference evidence="9 10" key="1">
    <citation type="submission" date="2016-03" db="EMBL/GenBank/DDBJ databases">
        <title>Draft genome sequence of Gluconobacter cerinus strain CECT 9110.</title>
        <authorList>
            <person name="Sainz F."/>
            <person name="Mas A."/>
            <person name="Torija M.J."/>
        </authorList>
    </citation>
    <scope>NUCLEOTIDE SEQUENCE [LARGE SCALE GENOMIC DNA]</scope>
    <source>
        <strain evidence="9 10">CECT 9110</strain>
    </source>
</reference>
<comment type="subcellular location">
    <subcellularLocation>
        <location evidence="1 7">Cell membrane</location>
        <topology evidence="1 7">Multi-pass membrane protein</topology>
    </subcellularLocation>
</comment>
<name>A0A1B6VKR1_9PROT</name>
<evidence type="ECO:0000313" key="9">
    <source>
        <dbReference type="EMBL" id="OAJ67628.1"/>
    </source>
</evidence>
<dbReference type="GO" id="GO:0071916">
    <property type="term" value="F:dipeptide transmembrane transporter activity"/>
    <property type="evidence" value="ECO:0007669"/>
    <property type="project" value="TreeGrafter"/>
</dbReference>
<feature type="transmembrane region" description="Helical" evidence="7">
    <location>
        <begin position="99"/>
        <end position="121"/>
    </location>
</feature>
<evidence type="ECO:0000256" key="5">
    <source>
        <dbReference type="ARBA" id="ARBA00022989"/>
    </source>
</evidence>
<keyword evidence="6 7" id="KW-0472">Membrane</keyword>
<dbReference type="PANTHER" id="PTHR43163">
    <property type="entry name" value="DIPEPTIDE TRANSPORT SYSTEM PERMEASE PROTEIN DPPB-RELATED"/>
    <property type="match status" value="1"/>
</dbReference>
<dbReference type="Gene3D" id="1.10.3720.10">
    <property type="entry name" value="MetI-like"/>
    <property type="match status" value="1"/>
</dbReference>
<comment type="caution">
    <text evidence="9">The sequence shown here is derived from an EMBL/GenBank/DDBJ whole genome shotgun (WGS) entry which is preliminary data.</text>
</comment>
<accession>A0A1B6VKR1</accession>
<dbReference type="SUPFAM" id="SSF161098">
    <property type="entry name" value="MetI-like"/>
    <property type="match status" value="1"/>
</dbReference>
<dbReference type="Pfam" id="PF19300">
    <property type="entry name" value="BPD_transp_1_N"/>
    <property type="match status" value="1"/>
</dbReference>
<feature type="transmembrane region" description="Helical" evidence="7">
    <location>
        <begin position="142"/>
        <end position="162"/>
    </location>
</feature>
<dbReference type="RefSeq" id="WP_232309151.1">
    <property type="nucleotide sequence ID" value="NZ_LUTU01000007.1"/>
</dbReference>
<evidence type="ECO:0000256" key="1">
    <source>
        <dbReference type="ARBA" id="ARBA00004651"/>
    </source>
</evidence>
<keyword evidence="2 7" id="KW-0813">Transport</keyword>
<organism evidence="9 10">
    <name type="scientific">Gluconobacter cerinus</name>
    <dbReference type="NCBI Taxonomy" id="38307"/>
    <lineage>
        <taxon>Bacteria</taxon>
        <taxon>Pseudomonadati</taxon>
        <taxon>Pseudomonadota</taxon>
        <taxon>Alphaproteobacteria</taxon>
        <taxon>Acetobacterales</taxon>
        <taxon>Acetobacteraceae</taxon>
        <taxon>Gluconobacter</taxon>
    </lineage>
</organism>
<dbReference type="AlphaFoldDB" id="A0A1B6VKR1"/>
<dbReference type="PATRIC" id="fig|38307.3.peg.1721"/>
<dbReference type="PROSITE" id="PS50928">
    <property type="entry name" value="ABC_TM1"/>
    <property type="match status" value="1"/>
</dbReference>
<evidence type="ECO:0000256" key="7">
    <source>
        <dbReference type="RuleBase" id="RU363032"/>
    </source>
</evidence>
<sequence length="316" mass="33781">MMTNLASAISGRLVVLAVASVIVFALLNLLPGDPATVMLGLDASPDSIAALHHQLGLDASPTTRYLRWISGLLHGEAGTSYAYDVPVRGLILERFQSTLPLILLATGLALLIGLPTGAIAATHRGKGLDLAVMATLQFLKSIPDFWLAMMMTLLFSLTLHWFPAGGFTGWNVGFFTGLRALFLPTVALAIPQAAITARFMRSSLIDVLNQDFIRTARAQGYNRKGVLWKVAIPNALIPVLTLIGIQLPVLVTGAIIVESVFNIPGCGKLLLEAVNQRDIPVVQNLVMLIVAGVLLLNLALSIVVRWLDPRLAGESA</sequence>
<dbReference type="InterPro" id="IPR035906">
    <property type="entry name" value="MetI-like_sf"/>
</dbReference>
<dbReference type="CDD" id="cd06261">
    <property type="entry name" value="TM_PBP2"/>
    <property type="match status" value="1"/>
</dbReference>
<evidence type="ECO:0000313" key="10">
    <source>
        <dbReference type="Proteomes" id="UP000077786"/>
    </source>
</evidence>
<dbReference type="InterPro" id="IPR000515">
    <property type="entry name" value="MetI-like"/>
</dbReference>
<feature type="transmembrane region" description="Helical" evidence="7">
    <location>
        <begin position="281"/>
        <end position="307"/>
    </location>
</feature>
<feature type="domain" description="ABC transmembrane type-1" evidence="8">
    <location>
        <begin position="95"/>
        <end position="300"/>
    </location>
</feature>
<dbReference type="Proteomes" id="UP000077786">
    <property type="component" value="Unassembled WGS sequence"/>
</dbReference>
<proteinExistence type="inferred from homology"/>
<gene>
    <name evidence="9" type="ORF">A0123_01670</name>
</gene>
<dbReference type="PANTHER" id="PTHR43163:SF6">
    <property type="entry name" value="DIPEPTIDE TRANSPORT SYSTEM PERMEASE PROTEIN DPPB-RELATED"/>
    <property type="match status" value="1"/>
</dbReference>
<dbReference type="GO" id="GO:0005886">
    <property type="term" value="C:plasma membrane"/>
    <property type="evidence" value="ECO:0007669"/>
    <property type="project" value="UniProtKB-SubCell"/>
</dbReference>
<dbReference type="InterPro" id="IPR045621">
    <property type="entry name" value="BPD_transp_1_N"/>
</dbReference>